<proteinExistence type="predicted"/>
<evidence type="ECO:0000313" key="2">
    <source>
        <dbReference type="Proteomes" id="UP001149090"/>
    </source>
</evidence>
<comment type="caution">
    <text evidence="1">The sequence shown here is derived from an EMBL/GenBank/DDBJ whole genome shotgun (WGS) entry which is preliminary data.</text>
</comment>
<keyword evidence="1" id="KW-0675">Receptor</keyword>
<accession>A0A9Q0R5K2</accession>
<reference evidence="1" key="1">
    <citation type="submission" date="2022-10" db="EMBL/GenBank/DDBJ databases">
        <title>Novel sulphate-reducing endosymbionts in the free-living metamonad Anaeramoeba.</title>
        <authorList>
            <person name="Jerlstrom-Hultqvist J."/>
            <person name="Cepicka I."/>
            <person name="Gallot-Lavallee L."/>
            <person name="Salas-Leiva D."/>
            <person name="Curtis B.A."/>
            <person name="Zahonova K."/>
            <person name="Pipaliya S."/>
            <person name="Dacks J."/>
            <person name="Roger A.J."/>
        </authorList>
    </citation>
    <scope>NUCLEOTIDE SEQUENCE</scope>
    <source>
        <strain evidence="1">BMAN</strain>
    </source>
</reference>
<protein>
    <submittedName>
        <fullName evidence="1">Receptor expression-enhancing protein</fullName>
    </submittedName>
</protein>
<dbReference type="Proteomes" id="UP001149090">
    <property type="component" value="Unassembled WGS sequence"/>
</dbReference>
<gene>
    <name evidence="1" type="ORF">M0811_13018</name>
</gene>
<evidence type="ECO:0000313" key="1">
    <source>
        <dbReference type="EMBL" id="KAJ5067348.1"/>
    </source>
</evidence>
<dbReference type="AlphaFoldDB" id="A0A9Q0R5K2"/>
<sequence>MVIGYHASKGLSIIIAFLFPSYRSYKAVKTPDKGDDTEGSQLLWKHVVEPFLDKRSKDIDQKLVQATEYITKKALQGRKKMETVAEDQMIDSFKKNAGLKD</sequence>
<name>A0A9Q0R5K2_ANAIG</name>
<dbReference type="OrthoDB" id="10009287at2759"/>
<keyword evidence="2" id="KW-1185">Reference proteome</keyword>
<organism evidence="1 2">
    <name type="scientific">Anaeramoeba ignava</name>
    <name type="common">Anaerobic marine amoeba</name>
    <dbReference type="NCBI Taxonomy" id="1746090"/>
    <lineage>
        <taxon>Eukaryota</taxon>
        <taxon>Metamonada</taxon>
        <taxon>Anaeramoebidae</taxon>
        <taxon>Anaeramoeba</taxon>
    </lineage>
</organism>
<dbReference type="EMBL" id="JAPDFW010000129">
    <property type="protein sequence ID" value="KAJ5067348.1"/>
    <property type="molecule type" value="Genomic_DNA"/>
</dbReference>